<organism evidence="2">
    <name type="scientific">Chromera velia CCMP2878</name>
    <dbReference type="NCBI Taxonomy" id="1169474"/>
    <lineage>
        <taxon>Eukaryota</taxon>
        <taxon>Sar</taxon>
        <taxon>Alveolata</taxon>
        <taxon>Colpodellida</taxon>
        <taxon>Chromeraceae</taxon>
        <taxon>Chromera</taxon>
    </lineage>
</organism>
<feature type="compositionally biased region" description="Basic and acidic residues" evidence="1">
    <location>
        <begin position="189"/>
        <end position="198"/>
    </location>
</feature>
<name>A0A0G4GF80_9ALVE</name>
<dbReference type="EMBL" id="CDMZ01001152">
    <property type="protein sequence ID" value="CEM28181.1"/>
    <property type="molecule type" value="Genomic_DNA"/>
</dbReference>
<evidence type="ECO:0000313" key="2">
    <source>
        <dbReference type="EMBL" id="CEM28181.1"/>
    </source>
</evidence>
<sequence length="209" mass="23737">MPGLRFEDRDDDEFPPLWDALDLPDNMGALSVVMQLSQGSRGEEHKHHTLLLDKVTEQAHETAYAPADELNPRRILNCRTGKVNDITAGERRRLGRRRRRRRSSVKEYLVETHKVLSKAEREFMHQVALNKGSLMAPEEDPTSKCKWIAPSTTRGFGGFRGISGIFGRAVSAMRDRTLSAMRMEMKMGMEERGAKEGGEKEDDLELLEV</sequence>
<accession>A0A0G4GF80</accession>
<feature type="non-terminal residue" evidence="2">
    <location>
        <position position="209"/>
    </location>
</feature>
<gene>
    <name evidence="2" type="ORF">Cvel_21617</name>
</gene>
<proteinExistence type="predicted"/>
<reference evidence="2" key="1">
    <citation type="submission" date="2014-11" db="EMBL/GenBank/DDBJ databases">
        <authorList>
            <person name="Otto D Thomas"/>
            <person name="Naeem Raeece"/>
        </authorList>
    </citation>
    <scope>NUCLEOTIDE SEQUENCE</scope>
</reference>
<feature type="compositionally biased region" description="Acidic residues" evidence="1">
    <location>
        <begin position="199"/>
        <end position="209"/>
    </location>
</feature>
<evidence type="ECO:0000256" key="1">
    <source>
        <dbReference type="SAM" id="MobiDB-lite"/>
    </source>
</evidence>
<dbReference type="AlphaFoldDB" id="A0A0G4GF80"/>
<protein>
    <submittedName>
        <fullName evidence="2">Uncharacterized protein</fullName>
    </submittedName>
</protein>
<feature type="region of interest" description="Disordered" evidence="1">
    <location>
        <begin position="189"/>
        <end position="209"/>
    </location>
</feature>